<reference evidence="14 16" key="2">
    <citation type="submission" date="2015-07" db="EMBL/GenBank/DDBJ databases">
        <title>Whole genome sequence of Ardenticatena maritima DSM 23922.</title>
        <authorList>
            <person name="Hemp J."/>
            <person name="Ward L.M."/>
            <person name="Pace L.A."/>
            <person name="Fischer W.W."/>
        </authorList>
    </citation>
    <scope>NUCLEOTIDE SEQUENCE [LARGE SCALE GENOMIC DNA]</scope>
    <source>
        <strain evidence="14 16">110S</strain>
    </source>
</reference>
<dbReference type="SUPFAM" id="SSF53850">
    <property type="entry name" value="Periplasmic binding protein-like II"/>
    <property type="match status" value="1"/>
</dbReference>
<evidence type="ECO:0000313" key="13">
    <source>
        <dbReference type="EMBL" id="GAP63065.1"/>
    </source>
</evidence>
<comment type="catalytic activity">
    <reaction evidence="8 10">
        <text>prephenate + H(+) = 3-phenylpyruvate + CO2 + H2O</text>
        <dbReference type="Rhea" id="RHEA:21648"/>
        <dbReference type="ChEBI" id="CHEBI:15377"/>
        <dbReference type="ChEBI" id="CHEBI:15378"/>
        <dbReference type="ChEBI" id="CHEBI:16526"/>
        <dbReference type="ChEBI" id="CHEBI:18005"/>
        <dbReference type="ChEBI" id="CHEBI:29934"/>
        <dbReference type="EC" id="4.2.1.51"/>
    </reaction>
</comment>
<dbReference type="InterPro" id="IPR002912">
    <property type="entry name" value="ACT_dom"/>
</dbReference>
<evidence type="ECO:0000313" key="14">
    <source>
        <dbReference type="EMBL" id="KPL89657.1"/>
    </source>
</evidence>
<evidence type="ECO:0000313" key="15">
    <source>
        <dbReference type="Proteomes" id="UP000037784"/>
    </source>
</evidence>
<dbReference type="GO" id="GO:0004664">
    <property type="term" value="F:prephenate dehydratase activity"/>
    <property type="evidence" value="ECO:0007669"/>
    <property type="project" value="UniProtKB-UniRule"/>
</dbReference>
<evidence type="ECO:0000256" key="1">
    <source>
        <dbReference type="ARBA" id="ARBA00004741"/>
    </source>
</evidence>
<evidence type="ECO:0000256" key="2">
    <source>
        <dbReference type="ARBA" id="ARBA00013147"/>
    </source>
</evidence>
<feature type="domain" description="Prephenate dehydratase" evidence="11">
    <location>
        <begin position="4"/>
        <end position="184"/>
    </location>
</feature>
<dbReference type="FunCoup" id="A0A0M8K6Z9">
    <property type="interactions" value="324"/>
</dbReference>
<accession>A0A0M8K6Z9</accession>
<dbReference type="FunFam" id="3.30.70.260:FF:000012">
    <property type="entry name" value="Prephenate dehydratase"/>
    <property type="match status" value="1"/>
</dbReference>
<dbReference type="GO" id="GO:0005737">
    <property type="term" value="C:cytoplasm"/>
    <property type="evidence" value="ECO:0007669"/>
    <property type="project" value="TreeGrafter"/>
</dbReference>
<evidence type="ECO:0000256" key="10">
    <source>
        <dbReference type="RuleBase" id="RU361254"/>
    </source>
</evidence>
<dbReference type="Pfam" id="PF00800">
    <property type="entry name" value="PDT"/>
    <property type="match status" value="1"/>
</dbReference>
<dbReference type="STRING" id="872965.SE16_04445"/>
<dbReference type="Proteomes" id="UP000050502">
    <property type="component" value="Unassembled WGS sequence"/>
</dbReference>
<keyword evidence="4 10" id="KW-0028">Amino-acid biosynthesis</keyword>
<dbReference type="PROSITE" id="PS51171">
    <property type="entry name" value="PREPHENATE_DEHYDR_3"/>
    <property type="match status" value="1"/>
</dbReference>
<dbReference type="NCBIfam" id="NF008865">
    <property type="entry name" value="PRK11898.1"/>
    <property type="match status" value="1"/>
</dbReference>
<dbReference type="FunFam" id="3.40.190.10:FF:000031">
    <property type="entry name" value="Arogenate dehydratase"/>
    <property type="match status" value="1"/>
</dbReference>
<feature type="domain" description="ACT" evidence="12">
    <location>
        <begin position="198"/>
        <end position="275"/>
    </location>
</feature>
<keyword evidence="15" id="KW-1185">Reference proteome</keyword>
<comment type="caution">
    <text evidence="13">The sequence shown here is derived from an EMBL/GenBank/DDBJ whole genome shotgun (WGS) entry which is preliminary data.</text>
</comment>
<dbReference type="CDD" id="cd13631">
    <property type="entry name" value="PBP2_Ct-PDT_like"/>
    <property type="match status" value="1"/>
</dbReference>
<reference evidence="15" key="3">
    <citation type="submission" date="2015-08" db="EMBL/GenBank/DDBJ databases">
        <title>Draft Genome Sequence of a Heterotrophic Facultative Anaerobic Bacterium Ardenticatena maritima Strain 110S.</title>
        <authorList>
            <person name="Kawaichi S."/>
            <person name="Yoshida T."/>
            <person name="Sako Y."/>
            <person name="Nakamura R."/>
        </authorList>
    </citation>
    <scope>NUCLEOTIDE SEQUENCE [LARGE SCALE GENOMIC DNA]</scope>
    <source>
        <strain evidence="15">110S</strain>
    </source>
</reference>
<keyword evidence="5 10" id="KW-0057">Aromatic amino acid biosynthesis</keyword>
<dbReference type="PANTHER" id="PTHR21022">
    <property type="entry name" value="PREPHENATE DEHYDRATASE P PROTEIN"/>
    <property type="match status" value="1"/>
</dbReference>
<proteinExistence type="predicted"/>
<dbReference type="PANTHER" id="PTHR21022:SF19">
    <property type="entry name" value="PREPHENATE DEHYDRATASE-RELATED"/>
    <property type="match status" value="1"/>
</dbReference>
<protein>
    <recommendedName>
        <fullName evidence="3 10">Prephenate dehydratase</fullName>
        <shortName evidence="10">PDT</shortName>
        <ecNumber evidence="2 10">4.2.1.51</ecNumber>
    </recommendedName>
</protein>
<dbReference type="EMBL" id="BBZA01000108">
    <property type="protein sequence ID" value="GAP63065.1"/>
    <property type="molecule type" value="Genomic_DNA"/>
</dbReference>
<dbReference type="OrthoDB" id="9802281at2"/>
<evidence type="ECO:0000256" key="6">
    <source>
        <dbReference type="ARBA" id="ARBA00023222"/>
    </source>
</evidence>
<evidence type="ECO:0000259" key="12">
    <source>
        <dbReference type="PROSITE" id="PS51671"/>
    </source>
</evidence>
<evidence type="ECO:0000259" key="11">
    <source>
        <dbReference type="PROSITE" id="PS51171"/>
    </source>
</evidence>
<dbReference type="AlphaFoldDB" id="A0A0M8K6Z9"/>
<dbReference type="SUPFAM" id="SSF55021">
    <property type="entry name" value="ACT-like"/>
    <property type="match status" value="1"/>
</dbReference>
<dbReference type="GO" id="GO:0009094">
    <property type="term" value="P:L-phenylalanine biosynthetic process"/>
    <property type="evidence" value="ECO:0007669"/>
    <property type="project" value="UniProtKB-UniPathway"/>
</dbReference>
<dbReference type="CDD" id="cd04905">
    <property type="entry name" value="ACT_CM-PDT"/>
    <property type="match status" value="1"/>
</dbReference>
<dbReference type="InterPro" id="IPR018528">
    <property type="entry name" value="Preph_deHydtase_CS"/>
</dbReference>
<dbReference type="PROSITE" id="PS00858">
    <property type="entry name" value="PREPHENATE_DEHYDR_2"/>
    <property type="match status" value="1"/>
</dbReference>
<dbReference type="InterPro" id="IPR045865">
    <property type="entry name" value="ACT-like_dom_sf"/>
</dbReference>
<dbReference type="InterPro" id="IPR001086">
    <property type="entry name" value="Preph_deHydtase"/>
</dbReference>
<comment type="pathway">
    <text evidence="1 10">Amino-acid biosynthesis; L-phenylalanine biosynthesis; phenylpyruvate from prephenate: step 1/1.</text>
</comment>
<reference evidence="13 15" key="1">
    <citation type="journal article" date="2015" name="Genome Announc.">
        <title>Draft Genome Sequence of a Heterotrophic Facultative Anaerobic Thermophilic Bacterium, Ardenticatena maritima Strain 110ST.</title>
        <authorList>
            <person name="Kawaichi S."/>
            <person name="Yoshida T."/>
            <person name="Sako Y."/>
            <person name="Nakamura R."/>
        </authorList>
    </citation>
    <scope>NUCLEOTIDE SEQUENCE [LARGE SCALE GENOMIC DNA]</scope>
    <source>
        <strain evidence="13 15">110S</strain>
    </source>
</reference>
<dbReference type="PIRSF" id="PIRSF001500">
    <property type="entry name" value="Chor_mut_pdt_Ppr"/>
    <property type="match status" value="1"/>
</dbReference>
<evidence type="ECO:0000256" key="7">
    <source>
        <dbReference type="ARBA" id="ARBA00023239"/>
    </source>
</evidence>
<dbReference type="Gene3D" id="3.40.190.10">
    <property type="entry name" value="Periplasmic binding protein-like II"/>
    <property type="match status" value="2"/>
</dbReference>
<dbReference type="RefSeq" id="WP_054492933.1">
    <property type="nucleotide sequence ID" value="NZ_BBZA01000108.1"/>
</dbReference>
<dbReference type="EC" id="4.2.1.51" evidence="2 10"/>
<gene>
    <name evidence="10" type="primary">pheA</name>
    <name evidence="13" type="ORF">ARMA_1488</name>
    <name evidence="14" type="ORF">SE16_04445</name>
</gene>
<evidence type="ECO:0000256" key="3">
    <source>
        <dbReference type="ARBA" id="ARBA00021872"/>
    </source>
</evidence>
<dbReference type="UniPathway" id="UPA00121">
    <property type="reaction ID" value="UER00345"/>
</dbReference>
<evidence type="ECO:0000313" key="16">
    <source>
        <dbReference type="Proteomes" id="UP000050502"/>
    </source>
</evidence>
<keyword evidence="7 10" id="KW-0456">Lyase</keyword>
<dbReference type="PATRIC" id="fig|872965.6.peg.865"/>
<evidence type="ECO:0000256" key="9">
    <source>
        <dbReference type="PIRSR" id="PIRSR001500-2"/>
    </source>
</evidence>
<sequence length="280" mass="30961">MGLKVAFQGERGAYSEGALMQYFAPTGEEVEPVPCSSFEAAFEALASGAVDRAVLPIENSLAGSIHRNYDLLLRHTDVHIVGEINYRVRHNLLALPGVRLEDVRRVLSHPQALAQCEGFLTRMHLAREATYDTAGSAKRLREENLRDAAAIASLRAAEVYDLVVLASDIEDDPENYTRFLVLAREPAPPPQGVPAKTSIVFSLKNAPGILFKALSVFALRDIDLTKIESRPLRGQRWQYIFYLDFAASLADESAQNALRHLSEIAPFLRVLGSYPQDTTN</sequence>
<dbReference type="GO" id="GO:0047769">
    <property type="term" value="F:arogenate dehydratase activity"/>
    <property type="evidence" value="ECO:0007669"/>
    <property type="project" value="TreeGrafter"/>
</dbReference>
<evidence type="ECO:0000256" key="5">
    <source>
        <dbReference type="ARBA" id="ARBA00023141"/>
    </source>
</evidence>
<keyword evidence="6 10" id="KW-0584">Phenylalanine biosynthesis</keyword>
<feature type="site" description="Essential for prephenate dehydratase activity" evidence="9">
    <location>
        <position position="177"/>
    </location>
</feature>
<evidence type="ECO:0000256" key="4">
    <source>
        <dbReference type="ARBA" id="ARBA00022605"/>
    </source>
</evidence>
<dbReference type="InterPro" id="IPR008242">
    <property type="entry name" value="Chor_mutase/pphenate_deHydtase"/>
</dbReference>
<dbReference type="PROSITE" id="PS51671">
    <property type="entry name" value="ACT"/>
    <property type="match status" value="1"/>
</dbReference>
<dbReference type="Gene3D" id="3.30.70.260">
    <property type="match status" value="1"/>
</dbReference>
<evidence type="ECO:0000256" key="8">
    <source>
        <dbReference type="ARBA" id="ARBA00047848"/>
    </source>
</evidence>
<dbReference type="PROSITE" id="PS00857">
    <property type="entry name" value="PREPHENATE_DEHYDR_1"/>
    <property type="match status" value="1"/>
</dbReference>
<dbReference type="InParanoid" id="A0A0M8K6Z9"/>
<organism evidence="13 15">
    <name type="scientific">Ardenticatena maritima</name>
    <dbReference type="NCBI Taxonomy" id="872965"/>
    <lineage>
        <taxon>Bacteria</taxon>
        <taxon>Bacillati</taxon>
        <taxon>Chloroflexota</taxon>
        <taxon>Ardenticatenia</taxon>
        <taxon>Ardenticatenales</taxon>
        <taxon>Ardenticatenaceae</taxon>
        <taxon>Ardenticatena</taxon>
    </lineage>
</organism>
<dbReference type="Proteomes" id="UP000037784">
    <property type="component" value="Unassembled WGS sequence"/>
</dbReference>
<dbReference type="EMBL" id="LGKN01000003">
    <property type="protein sequence ID" value="KPL89657.1"/>
    <property type="molecule type" value="Genomic_DNA"/>
</dbReference>
<dbReference type="Pfam" id="PF01842">
    <property type="entry name" value="ACT"/>
    <property type="match status" value="1"/>
</dbReference>
<name>A0A0M8K6Z9_9CHLR</name>